<protein>
    <submittedName>
        <fullName evidence="1">Uncharacterized protein</fullName>
    </submittedName>
</protein>
<keyword evidence="2" id="KW-1185">Reference proteome</keyword>
<evidence type="ECO:0000313" key="2">
    <source>
        <dbReference type="Proteomes" id="UP000193529"/>
    </source>
</evidence>
<name>A0A1X1YY70_9MYCO</name>
<accession>A0A1X1YY70</accession>
<evidence type="ECO:0000313" key="1">
    <source>
        <dbReference type="EMBL" id="ORW16032.1"/>
    </source>
</evidence>
<sequence length="65" mass="7724">MAHIEIATPQGVTRTFFLEHDRTYEELIYEKQFPVRIDPEPDDEVVADYLSMMTTKIEEDVDKLY</sequence>
<dbReference type="EMBL" id="LQPJ01000157">
    <property type="protein sequence ID" value="ORW16032.1"/>
    <property type="molecule type" value="Genomic_DNA"/>
</dbReference>
<organism evidence="1 2">
    <name type="scientific">Mycobacterium palustre</name>
    <dbReference type="NCBI Taxonomy" id="153971"/>
    <lineage>
        <taxon>Bacteria</taxon>
        <taxon>Bacillati</taxon>
        <taxon>Actinomycetota</taxon>
        <taxon>Actinomycetes</taxon>
        <taxon>Mycobacteriales</taxon>
        <taxon>Mycobacteriaceae</taxon>
        <taxon>Mycobacterium</taxon>
        <taxon>Mycobacterium simiae complex</taxon>
    </lineage>
</organism>
<proteinExistence type="predicted"/>
<reference evidence="1 2" key="1">
    <citation type="submission" date="2016-01" db="EMBL/GenBank/DDBJ databases">
        <title>The new phylogeny of the genus Mycobacterium.</title>
        <authorList>
            <person name="Tarcisio F."/>
            <person name="Conor M."/>
            <person name="Antonella G."/>
            <person name="Elisabetta G."/>
            <person name="Giulia F.S."/>
            <person name="Sara T."/>
            <person name="Anna F."/>
            <person name="Clotilde B."/>
            <person name="Roberto B."/>
            <person name="Veronica D.S."/>
            <person name="Fabio R."/>
            <person name="Monica P."/>
            <person name="Olivier J."/>
            <person name="Enrico T."/>
            <person name="Nicola S."/>
        </authorList>
    </citation>
    <scope>NUCLEOTIDE SEQUENCE [LARGE SCALE GENOMIC DNA]</scope>
    <source>
        <strain evidence="1 2">DSM 44572</strain>
    </source>
</reference>
<dbReference type="AlphaFoldDB" id="A0A1X1YY70"/>
<gene>
    <name evidence="1" type="ORF">AWC19_23060</name>
</gene>
<comment type="caution">
    <text evidence="1">The sequence shown here is derived from an EMBL/GenBank/DDBJ whole genome shotgun (WGS) entry which is preliminary data.</text>
</comment>
<dbReference type="Proteomes" id="UP000193529">
    <property type="component" value="Unassembled WGS sequence"/>
</dbReference>